<dbReference type="HOGENOM" id="CLU_1286305_0_0_2"/>
<keyword evidence="3" id="KW-1185">Reference proteome</keyword>
<sequence length="214" mass="23165">MNKGEHCDPKPAARLPLFTDCREVNGDVACPGDSGYSTIPVFGRTLRLRKDSPAIMLMGCLDELVNLTNGIRLSFSNEPKVASIAAVVMALSMQLNAYLVQGTQERLSKVKIVETLLETKISDLCSSYRGDVGWIVASTPEAQAIDGVRVKLRECGRIASSMLDKYPEADNIIKVLNHADKLVAQSLYCLGGKVYKTIDDVTGALLSSALDNNT</sequence>
<organism evidence="2 3">
    <name type="scientific">Caldivirga maquilingensis (strain ATCC 700844 / DSM 13496 / JCM 10307 / IC-167)</name>
    <dbReference type="NCBI Taxonomy" id="397948"/>
    <lineage>
        <taxon>Archaea</taxon>
        <taxon>Thermoproteota</taxon>
        <taxon>Thermoprotei</taxon>
        <taxon>Thermoproteales</taxon>
        <taxon>Thermoproteaceae</taxon>
        <taxon>Caldivirga</taxon>
    </lineage>
</organism>
<dbReference type="eggNOG" id="arCOG00489">
    <property type="taxonomic scope" value="Archaea"/>
</dbReference>
<proteinExistence type="predicted"/>
<dbReference type="InterPro" id="IPR016030">
    <property type="entry name" value="CblAdoTrfase-like"/>
</dbReference>
<protein>
    <recommendedName>
        <fullName evidence="1">Cobalamin adenosyltransferase-like domain-containing protein</fullName>
    </recommendedName>
</protein>
<feature type="domain" description="Cobalamin adenosyltransferase-like" evidence="1">
    <location>
        <begin position="31"/>
        <end position="178"/>
    </location>
</feature>
<dbReference type="Proteomes" id="UP000001137">
    <property type="component" value="Chromosome"/>
</dbReference>
<dbReference type="RefSeq" id="WP_012185693.1">
    <property type="nucleotide sequence ID" value="NC_009954.1"/>
</dbReference>
<accession>A8MCG7</accession>
<name>A8MCG7_CALMQ</name>
<evidence type="ECO:0000259" key="1">
    <source>
        <dbReference type="Pfam" id="PF01923"/>
    </source>
</evidence>
<dbReference type="KEGG" id="cma:Cmaq_0633"/>
<evidence type="ECO:0000313" key="3">
    <source>
        <dbReference type="Proteomes" id="UP000001137"/>
    </source>
</evidence>
<dbReference type="STRING" id="397948.Cmaq_0633"/>
<dbReference type="Pfam" id="PF01923">
    <property type="entry name" value="Cob_adeno_trans"/>
    <property type="match status" value="1"/>
</dbReference>
<reference evidence="2 3" key="1">
    <citation type="submission" date="2007-10" db="EMBL/GenBank/DDBJ databases">
        <title>Complete sequence of Caldivirga maquilingensis IC-167.</title>
        <authorList>
            <consortium name="US DOE Joint Genome Institute"/>
            <person name="Copeland A."/>
            <person name="Lucas S."/>
            <person name="Lapidus A."/>
            <person name="Barry K."/>
            <person name="Glavina del Rio T."/>
            <person name="Dalin E."/>
            <person name="Tice H."/>
            <person name="Pitluck S."/>
            <person name="Saunders E."/>
            <person name="Brettin T."/>
            <person name="Bruce D."/>
            <person name="Detter J.C."/>
            <person name="Han C."/>
            <person name="Schmutz J."/>
            <person name="Larimer F."/>
            <person name="Land M."/>
            <person name="Hauser L."/>
            <person name="Kyrpides N."/>
            <person name="Ivanova N."/>
            <person name="Biddle J.F."/>
            <person name="Zhang Z."/>
            <person name="Fitz-Gibbon S.T."/>
            <person name="Lowe T.M."/>
            <person name="Saltikov C."/>
            <person name="House C.H."/>
            <person name="Richardson P."/>
        </authorList>
    </citation>
    <scope>NUCLEOTIDE SEQUENCE [LARGE SCALE GENOMIC DNA]</scope>
    <source>
        <strain evidence="3">ATCC 700844 / DSM 13496 / JCM 10307 / IC-167</strain>
    </source>
</reference>
<dbReference type="EMBL" id="CP000852">
    <property type="protein sequence ID" value="ABW01473.1"/>
    <property type="molecule type" value="Genomic_DNA"/>
</dbReference>
<dbReference type="OrthoDB" id="25768at2157"/>
<evidence type="ECO:0000313" key="2">
    <source>
        <dbReference type="EMBL" id="ABW01473.1"/>
    </source>
</evidence>
<dbReference type="GeneID" id="5708748"/>
<dbReference type="AlphaFoldDB" id="A8MCG7"/>
<gene>
    <name evidence="2" type="ordered locus">Cmaq_0633</name>
</gene>